<dbReference type="Gene3D" id="3.30.420.10">
    <property type="entry name" value="Ribonuclease H-like superfamily/Ribonuclease H"/>
    <property type="match status" value="1"/>
</dbReference>
<proteinExistence type="predicted"/>
<feature type="region of interest" description="Disordered" evidence="1">
    <location>
        <begin position="387"/>
        <end position="443"/>
    </location>
</feature>
<reference evidence="2" key="1">
    <citation type="submission" date="2022-03" db="EMBL/GenBank/DDBJ databases">
        <authorList>
            <person name="Legras J.-L."/>
            <person name="Devillers H."/>
            <person name="Grondin C."/>
        </authorList>
    </citation>
    <scope>NUCLEOTIDE SEQUENCE</scope>
    <source>
        <strain evidence="2">CLIB 1423</strain>
    </source>
</reference>
<feature type="compositionally biased region" description="Polar residues" evidence="1">
    <location>
        <begin position="86"/>
        <end position="106"/>
    </location>
</feature>
<comment type="caution">
    <text evidence="2">The sequence shown here is derived from an EMBL/GenBank/DDBJ whole genome shotgun (WGS) entry which is preliminary data.</text>
</comment>
<feature type="compositionally biased region" description="Low complexity" evidence="1">
    <location>
        <begin position="57"/>
        <end position="83"/>
    </location>
</feature>
<organism evidence="2 3">
    <name type="scientific">[Candida] railenensis</name>
    <dbReference type="NCBI Taxonomy" id="45579"/>
    <lineage>
        <taxon>Eukaryota</taxon>
        <taxon>Fungi</taxon>
        <taxon>Dikarya</taxon>
        <taxon>Ascomycota</taxon>
        <taxon>Saccharomycotina</taxon>
        <taxon>Pichiomycetes</taxon>
        <taxon>Debaryomycetaceae</taxon>
        <taxon>Kurtzmaniella</taxon>
    </lineage>
</organism>
<dbReference type="Proteomes" id="UP000837801">
    <property type="component" value="Unassembled WGS sequence"/>
</dbReference>
<evidence type="ECO:0000256" key="1">
    <source>
        <dbReference type="SAM" id="MobiDB-lite"/>
    </source>
</evidence>
<feature type="region of interest" description="Disordered" evidence="1">
    <location>
        <begin position="57"/>
        <end position="136"/>
    </location>
</feature>
<dbReference type="GO" id="GO:0003676">
    <property type="term" value="F:nucleic acid binding"/>
    <property type="evidence" value="ECO:0007669"/>
    <property type="project" value="InterPro"/>
</dbReference>
<dbReference type="AlphaFoldDB" id="A0A9P0QSD0"/>
<evidence type="ECO:0000313" key="3">
    <source>
        <dbReference type="Proteomes" id="UP000837801"/>
    </source>
</evidence>
<evidence type="ECO:0000313" key="2">
    <source>
        <dbReference type="EMBL" id="CAH2353510.1"/>
    </source>
</evidence>
<gene>
    <name evidence="2" type="ORF">CLIB1423_11S01332</name>
</gene>
<dbReference type="InterPro" id="IPR012337">
    <property type="entry name" value="RNaseH-like_sf"/>
</dbReference>
<dbReference type="EMBL" id="CAKXYY010000011">
    <property type="protein sequence ID" value="CAH2353510.1"/>
    <property type="molecule type" value="Genomic_DNA"/>
</dbReference>
<dbReference type="GO" id="GO:0030014">
    <property type="term" value="C:CCR4-NOT complex"/>
    <property type="evidence" value="ECO:0007669"/>
    <property type="project" value="InterPro"/>
</dbReference>
<dbReference type="OrthoDB" id="1164111at2759"/>
<dbReference type="GO" id="GO:0004535">
    <property type="term" value="F:poly(A)-specific ribonuclease activity"/>
    <property type="evidence" value="ECO:0007669"/>
    <property type="project" value="InterPro"/>
</dbReference>
<dbReference type="InterPro" id="IPR036397">
    <property type="entry name" value="RNaseH_sf"/>
</dbReference>
<dbReference type="PANTHER" id="PTHR10797">
    <property type="entry name" value="CCR4-NOT TRANSCRIPTION COMPLEX SUBUNIT"/>
    <property type="match status" value="1"/>
</dbReference>
<keyword evidence="3" id="KW-1185">Reference proteome</keyword>
<name>A0A9P0QSD0_9ASCO</name>
<accession>A0A9P0QSD0</accession>
<feature type="compositionally biased region" description="Low complexity" evidence="1">
    <location>
        <begin position="387"/>
        <end position="433"/>
    </location>
</feature>
<protein>
    <submittedName>
        <fullName evidence="2">Uncharacterized protein</fullName>
    </submittedName>
</protein>
<dbReference type="SUPFAM" id="SSF53098">
    <property type="entry name" value="Ribonuclease H-like"/>
    <property type="match status" value="1"/>
</dbReference>
<dbReference type="InterPro" id="IPR039637">
    <property type="entry name" value="CNOT7/CNOT8/Pop2"/>
</dbReference>
<feature type="compositionally biased region" description="Low complexity" evidence="1">
    <location>
        <begin position="107"/>
        <end position="136"/>
    </location>
</feature>
<sequence>MNVNPHLQYLQQQQAGQNSNQSPQLSHLQLQQQQQAQAAQTLQRQQLLNHLQQTQQQQQQQHQQQPQGISQGLNQGLNQQIGNASGPLSSTTTSNPLLAALNGSTFQPQQQTQQQTQQQNQPQVQGPQPQLQQLQQLQHQQQLQQQLQQQQQQQSQFQPAAPAQSYLPQVPIIKEVWIHNLEHEFQSLRTFISDKSSSIFITIHQEIPGIVARPVGTFKSSSDYHFQTLRSNSDLLNMIQLSLCVTKLKKNSSIEVSPTVIWQFNFLYDLNTEMFNEEHLSMLSQTSQINFPLHVAQGIPHLNFAELIIESGLLLDQSINWISYHGGYDLGFLIALLLNDSLPVDEKEFYWWCSKYFPNFYDLKFMGGQLVKGNNGANNIGNSIGNSNSNINNSNNSSNNNSNNNNNNNTSNNNNNSNNSNSNNNNNGNSGNNPGDEKSSTKPSIEYLAEELHLLPISPIVRQYFASQSQQQAAQTTQQASQQMTSTLHAYLAMECFKELLRISNVGDPNLLLAPFKGAIWGLSGNTSSLTAATASAAAAAVSGMNLANGHHLGGEFESKGGLTHFGRP</sequence>